<feature type="chain" id="PRO_5013957309" evidence="2">
    <location>
        <begin position="33"/>
        <end position="3111"/>
    </location>
</feature>
<organism evidence="3 4">
    <name type="scientific">Candidatus Falkowbacteria bacterium CG10_big_fil_rev_8_21_14_0_10_39_11</name>
    <dbReference type="NCBI Taxonomy" id="1974565"/>
    <lineage>
        <taxon>Bacteria</taxon>
        <taxon>Candidatus Falkowiibacteriota</taxon>
    </lineage>
</organism>
<dbReference type="Gene3D" id="2.60.120.260">
    <property type="entry name" value="Galactose-binding domain-like"/>
    <property type="match status" value="1"/>
</dbReference>
<accession>A0A2H0V5A5</accession>
<feature type="region of interest" description="Disordered" evidence="1">
    <location>
        <begin position="252"/>
        <end position="276"/>
    </location>
</feature>
<evidence type="ECO:0000256" key="1">
    <source>
        <dbReference type="SAM" id="MobiDB-lite"/>
    </source>
</evidence>
<dbReference type="EMBL" id="PFAP01000011">
    <property type="protein sequence ID" value="PIR94235.1"/>
    <property type="molecule type" value="Genomic_DNA"/>
</dbReference>
<protein>
    <submittedName>
        <fullName evidence="3">Uncharacterized protein</fullName>
    </submittedName>
</protein>
<feature type="non-terminal residue" evidence="3">
    <location>
        <position position="3111"/>
    </location>
</feature>
<comment type="caution">
    <text evidence="3">The sequence shown here is derived from an EMBL/GenBank/DDBJ whole genome shotgun (WGS) entry which is preliminary data.</text>
</comment>
<evidence type="ECO:0000313" key="3">
    <source>
        <dbReference type="EMBL" id="PIR94235.1"/>
    </source>
</evidence>
<reference evidence="4" key="1">
    <citation type="submission" date="2017-09" db="EMBL/GenBank/DDBJ databases">
        <title>Depth-based differentiation of microbial function through sediment-hosted aquifers and enrichment of novel symbionts in the deep terrestrial subsurface.</title>
        <authorList>
            <person name="Probst A.J."/>
            <person name="Ladd B."/>
            <person name="Jarett J.K."/>
            <person name="Geller-Mcgrath D.E."/>
            <person name="Sieber C.M.K."/>
            <person name="Emerson J.B."/>
            <person name="Anantharaman K."/>
            <person name="Thomas B.C."/>
            <person name="Malmstrom R."/>
            <person name="Stieglmeier M."/>
            <person name="Klingl A."/>
            <person name="Woyke T."/>
            <person name="Ryan C.M."/>
            <person name="Banfield J.F."/>
        </authorList>
    </citation>
    <scope>NUCLEOTIDE SEQUENCE [LARGE SCALE GENOMIC DNA]</scope>
</reference>
<sequence>MKSRKRFSVKKSLLVALLILMASFFVANHVLAAAVITKSPESDVIELIGQSKSAATHTADKVAGTIKERIYKVLVKSAALSLKNLSISLTQDLSRRSIEYLETGSFGQQPIWYADTWTSYVDKVEEAVLTDVLADISLSGPWAEYFDICEPNVELKLRIIRSVEKGANRDPFDRRTKNQRCSWSQVKDNWEGFTKDLKDRYYDNPEVASFLAIDQVVKGFEPQQSEIGTYIWTYDLLETKQKEQVKALEDERKEGEGSYKAKTNPTGTVVQNPPGTAETVTKSYIDKSLKAPAEEHAQALATIESIPEAIGSTILNSFVSKRFVDALFNRVAQGFVVRPDTYNSSQGIYDYSASAERKIAKIEEVRFSVSTREVDLLSEYTICDPSIERQVNHCVMTDDFADAVRSASYSNAMTVRQAVDEAFLDGGLPFVSPVDDRNLNPNCYETGYCYSNLIKLRKARIVPIGWELAAKKVGETNPNGDDRVNLNLLMDCFDGIDTSSKCTGYAGLVDPNWVLKYPKTRCDAVGYGPILITSGAEDRDEYCADLKSCVDENEDGSCNHYAYCAAEKNVWQFGAEQCPGYYDSCTAVENINNGKRANYLLNTVDYASCSADDVGCLGYSTWLADTDGGDRDFSLEFPDNYYQSGSSMVYLNEKIESETCLSDEEGCSRVIHTGKEYGTNLVPNGGFEYFEGNTDDGEADVIDGWNTGNQIVVGTGISATSVQLSLGGQLTGLRSIAIAPKKYVRYFIFSVQTRTDDSLTLTPMVSKFNFDNNTVSAPISVTKTSDSPDLDPLRDTYIYDSGETPSSAGKELWQIVRLAPGIGYLNFDIRANATAVVDNVLIAESEGPLTGGIVAPFYSDYGRVAYDYLKLAPDHYACYDADNSFNENISQAVVSGDTKWFTPIKTVDINSTNDDNSCGKFATLCSAEEVGCQEYIPTDGGRSVPGVTSYDDQCPAECAAYDAFSQSATSLALADYPLYFIPSTADQCPANQAGCEEFTNLDELDRGGESQEYFKSLRLCYKTEDPANDSSCGSYFTWIGDDTSGYQLQVYRFEMDGDNPKVTNMAQTALVCNSTNYDPVNFPECREFISESGQVFYQVLDNLVLCSNNCHPYRKTIQYEGEAGGVAASQKCIDRGGEMRNGECIFMVEPDLSQTCTAANAGCREYRGDGANDQETIFSDSFEASVYNWEGANVSLSTESMIKGGQSLKVMPGSSNQASLLLPLSLSVGEQFAVDFWAKADATNARVEIFFAHEVGNITSTEVNIDQATQGNIEFYHYTSDVIVPDETVVLMILRVSGETVYFDNINLKRLNDVHYLIQNSWSTPSSCDQTLAGQYLPQAQLGCQEYRTPKGVSEYLKSFRSLCRFDAIGCEAIIDTQNSTTPFSSAFNASPVDICTEAKGAGVLAVGASCQDDLVSSMCPDGSCTTVSGVSQTDYDNCSSLLEVVYVDPTTGQYQSTTDIESFVNNYSVADLDPALLRAHGLIDLAVQVGALRTTIQTGGGAAAAAAAAAAANGPDVYYLDESRVNDCRLKVVTQGYCEILGHSYQNGGCYKDRDQYTVPADNLLYAVYDEKKTCSDGALGCMMVGRPTYDENYNVATVSGDPQWDTNYYVLDPNNLDDLLCRGADSRCQEFQDDNDQKYYFKDPGERTCEYKTVANPDGSRIEGWYKAGTDIPCGKTDGNVVMSATKDYYGDGVNHLIHSNDPDYSSLINGKLLMSSASMAANTSTSSKSFAIDTRWRDAFATGTLSLGMTYKYDAALNLILRDQDGDTAQTQLQLTQSTDFTKTNIALSLFGTGFDRTKITSFTIDVLSNSIEVQDVVLRSSVGEFDVFPGWVGECKQKFSGCTAFIDPLDVSGGSSVGEAYYYINDENIDECAGVSQKEGCLLFQDTSIKDSNGNISIVASAALSYQASEAAGGGLVNAEAGLPNVDDLLNLLFDDATECNGLINPSCQDYLNQYCFVDAKNNNQQFMCALQAYTGNVIASAGQTAAYNDSGCADNEQFVACYTLKKSSLFNNTNRIISVDRDRQCAEWYDCKAGQYTFDPVQNREVFVCQDLGLCDSIGEGEETGKCSNFVDEGNTGSLLAQNEPMRTGYQSRDTSWNALDYSGYSVADKYPLQYYDSFDVLRNSTEKDYRLVHTYNPVAGGNRYDCETDDDCAGLDVCAGGLCIEPISGTNLLDPFGSPSSACRTYPRVDSPFPAQVNDTDAKRAVFENANTCVSYYNFIDAEGFQHTVTGNFSSDEDCACNYLKVTYGNRAIEKYYDVSNKVEIANIDGYCQDDPNKACGCTGGLVNTKTFCSSSDCGQRTNDGDTVLPDQWGTCMLKDEEQTNYKGWEGYCLEYDNSVLVNGSNSNKACLTWYPLDTMSGLQDLYNQYENAGYQNFVAGDDVGQLYCVAAAGQRGDANVDYVLTVPASESNGAFNDTFHFQTGYSASDEYIEFYKPKPNGFQDVYMDQIAGIAIECTDGQDGDWCGSVSWRTNNQDVFADNSAYTKASGALSGINNKFIIPYNIKNDKIWPGPEESSCFGNRCVARDKQLPNEYGVTDWRYWQVVWENIEGEEFDFGVPVTRGAGDNNYMFAGQGYNPSTGSCSNILTGGAGTADCNADGNLTISTAGYRNGASAQFSTVSCNQNDDGEYVCPTGKPGVCRQIEDGYYCASACTAATETTACNSQAGWGCAVDDPTDDNDEVDYCAIGVSYGGIAARTLAGACSAESGSNYFGLRVMFDREGKYQGIWFGLCDESTSYGYQEFKVHFLLNEYCAEVVRVAQVGDGGILENKAQTEYLYESKYGQVTRLRTGAPEYNLVFGSKYTPLGSAKAAGAPDDLLLVGDLSNADYTDEDPNGSPFSFMRQIDIKAGKPWGCPDGDCANLTTESRIIEVQDNNYSHLTAIFASVYAGWAFERGGDVANYYTEDRTYKIDVAGDRSTSTTIFPPVVAAAVLPASDQILSDPVTGQPVYQAIPKTISLNGRSSGDLVVFNGKETVITQFFAWANTSQMPLREVHLDWGDGETPVYSDGLFKNYKTRCQRLEREALGACYVVGGSATSQIKGFSCLADIDCGPGYVCNADQTEPSFGDSIEACDEQEFFKYENRFTCDGPDDAELTGGDPDNN</sequence>
<dbReference type="Proteomes" id="UP000229901">
    <property type="component" value="Unassembled WGS sequence"/>
</dbReference>
<evidence type="ECO:0000313" key="4">
    <source>
        <dbReference type="Proteomes" id="UP000229901"/>
    </source>
</evidence>
<name>A0A2H0V5A5_9BACT</name>
<evidence type="ECO:0000256" key="2">
    <source>
        <dbReference type="SAM" id="SignalP"/>
    </source>
</evidence>
<keyword evidence="2" id="KW-0732">Signal</keyword>
<proteinExistence type="predicted"/>
<feature type="signal peptide" evidence="2">
    <location>
        <begin position="1"/>
        <end position="32"/>
    </location>
</feature>
<feature type="compositionally biased region" description="Polar residues" evidence="1">
    <location>
        <begin position="261"/>
        <end position="276"/>
    </location>
</feature>
<gene>
    <name evidence="3" type="ORF">COT97_01960</name>
</gene>